<keyword evidence="3" id="KW-0813">Transport</keyword>
<evidence type="ECO:0000256" key="7">
    <source>
        <dbReference type="ARBA" id="ARBA00023136"/>
    </source>
</evidence>
<dbReference type="EMBL" id="JAVIJP010000011">
    <property type="protein sequence ID" value="KAL3646929.1"/>
    <property type="molecule type" value="Genomic_DNA"/>
</dbReference>
<evidence type="ECO:0000256" key="2">
    <source>
        <dbReference type="ARBA" id="ARBA00007079"/>
    </source>
</evidence>
<protein>
    <recommendedName>
        <fullName evidence="12">Aluminum-activated malate transporter</fullName>
    </recommendedName>
</protein>
<feature type="transmembrane region" description="Helical" evidence="9">
    <location>
        <begin position="73"/>
        <end position="91"/>
    </location>
</feature>
<evidence type="ECO:0000256" key="3">
    <source>
        <dbReference type="ARBA" id="ARBA00022448"/>
    </source>
</evidence>
<dbReference type="GO" id="GO:0016020">
    <property type="term" value="C:membrane"/>
    <property type="evidence" value="ECO:0007669"/>
    <property type="project" value="UniProtKB-SubCell"/>
</dbReference>
<sequence>METNIQNNTLDFVKLMAVKLKSWVVETMKTAKKVGEDDPRRIVHSMKVGLALTLVSLFYYFRPLYDGFGQAGMWAILTVVVVFEFTVGGTLSKSLNRGFATLVAGALGLGAEYLADLCGDEGEPVLLGLLVFFLAAASTFTRFFPDVKRRYDYGVLIFILTFTMVAVSGFRVNEILQLAHQRLSTIVIGGATCMVISIFVYPVWAGQDLHNLVAANIDKLGAFLEGFGGELVLMFPVDESNKASSKNVDKSFLQSYKSVINSKANEESLANFAWWEPPHGRFKFRHPWKQYLKIGGLVRECACLLEALNGYTNPKSQVSELQMKLQQACIKMSTESGKALRELAISIKKMAIPSNAAKSHVQGYKAATYDLKTILKNSTSLHAKANLQDIMPLLVIASVLIDISSYVEKISLSVHELSQKAGFKPKVVLRGIVKPLDDDCVVVEVNDGGGLPKKKDYCPSELGT</sequence>
<evidence type="ECO:0000256" key="1">
    <source>
        <dbReference type="ARBA" id="ARBA00004141"/>
    </source>
</evidence>
<feature type="transmembrane region" description="Helical" evidence="9">
    <location>
        <begin position="127"/>
        <end position="144"/>
    </location>
</feature>
<evidence type="ECO:0000256" key="9">
    <source>
        <dbReference type="SAM" id="Phobius"/>
    </source>
</evidence>
<gene>
    <name evidence="10" type="ORF">CASFOL_009473</name>
</gene>
<evidence type="ECO:0000256" key="6">
    <source>
        <dbReference type="ARBA" id="ARBA00023065"/>
    </source>
</evidence>
<feature type="transmembrane region" description="Helical" evidence="9">
    <location>
        <begin position="151"/>
        <end position="171"/>
    </location>
</feature>
<dbReference type="InterPro" id="IPR020966">
    <property type="entry name" value="ALMT"/>
</dbReference>
<evidence type="ECO:0000313" key="11">
    <source>
        <dbReference type="Proteomes" id="UP001632038"/>
    </source>
</evidence>
<keyword evidence="6" id="KW-0406">Ion transport</keyword>
<organism evidence="10 11">
    <name type="scientific">Castilleja foliolosa</name>
    <dbReference type="NCBI Taxonomy" id="1961234"/>
    <lineage>
        <taxon>Eukaryota</taxon>
        <taxon>Viridiplantae</taxon>
        <taxon>Streptophyta</taxon>
        <taxon>Embryophyta</taxon>
        <taxon>Tracheophyta</taxon>
        <taxon>Spermatophyta</taxon>
        <taxon>Magnoliopsida</taxon>
        <taxon>eudicotyledons</taxon>
        <taxon>Gunneridae</taxon>
        <taxon>Pentapetalae</taxon>
        <taxon>asterids</taxon>
        <taxon>lamiids</taxon>
        <taxon>Lamiales</taxon>
        <taxon>Orobanchaceae</taxon>
        <taxon>Pedicularideae</taxon>
        <taxon>Castillejinae</taxon>
        <taxon>Castilleja</taxon>
    </lineage>
</organism>
<accession>A0ABD3E1M8</accession>
<comment type="caution">
    <text evidence="10">The sequence shown here is derived from an EMBL/GenBank/DDBJ whole genome shotgun (WGS) entry which is preliminary data.</text>
</comment>
<comment type="subcellular location">
    <subcellularLocation>
        <location evidence="1">Membrane</location>
        <topology evidence="1">Multi-pass membrane protein</topology>
    </subcellularLocation>
</comment>
<dbReference type="AlphaFoldDB" id="A0ABD3E1M8"/>
<feature type="transmembrane region" description="Helical" evidence="9">
    <location>
        <begin position="42"/>
        <end position="61"/>
    </location>
</feature>
<comment type="similarity">
    <text evidence="2">Belongs to the aromatic acid exporter (TC 2.A.85) family.</text>
</comment>
<proteinExistence type="inferred from homology"/>
<evidence type="ECO:0000256" key="5">
    <source>
        <dbReference type="ARBA" id="ARBA00022989"/>
    </source>
</evidence>
<keyword evidence="11" id="KW-1185">Reference proteome</keyword>
<keyword evidence="8" id="KW-0407">Ion channel</keyword>
<dbReference type="Pfam" id="PF11744">
    <property type="entry name" value="ALMT"/>
    <property type="match status" value="1"/>
</dbReference>
<dbReference type="Proteomes" id="UP001632038">
    <property type="component" value="Unassembled WGS sequence"/>
</dbReference>
<evidence type="ECO:0008006" key="12">
    <source>
        <dbReference type="Google" id="ProtNLM"/>
    </source>
</evidence>
<feature type="transmembrane region" description="Helical" evidence="9">
    <location>
        <begin position="183"/>
        <end position="204"/>
    </location>
</feature>
<evidence type="ECO:0000256" key="4">
    <source>
        <dbReference type="ARBA" id="ARBA00022692"/>
    </source>
</evidence>
<evidence type="ECO:0000256" key="8">
    <source>
        <dbReference type="ARBA" id="ARBA00023303"/>
    </source>
</evidence>
<dbReference type="GO" id="GO:0034220">
    <property type="term" value="P:monoatomic ion transmembrane transport"/>
    <property type="evidence" value="ECO:0007669"/>
    <property type="project" value="UniProtKB-KW"/>
</dbReference>
<name>A0ABD3E1M8_9LAMI</name>
<keyword evidence="5 9" id="KW-1133">Transmembrane helix</keyword>
<evidence type="ECO:0000313" key="10">
    <source>
        <dbReference type="EMBL" id="KAL3646929.1"/>
    </source>
</evidence>
<keyword evidence="7 9" id="KW-0472">Membrane</keyword>
<keyword evidence="4 9" id="KW-0812">Transmembrane</keyword>
<feature type="transmembrane region" description="Helical" evidence="9">
    <location>
        <begin position="98"/>
        <end position="115"/>
    </location>
</feature>
<dbReference type="PANTHER" id="PTHR31086">
    <property type="entry name" value="ALUMINUM-ACTIVATED MALATE TRANSPORTER 10"/>
    <property type="match status" value="1"/>
</dbReference>
<reference evidence="11" key="1">
    <citation type="journal article" date="2024" name="IScience">
        <title>Strigolactones Initiate the Formation of Haustorium-like Structures in Castilleja.</title>
        <authorList>
            <person name="Buerger M."/>
            <person name="Peterson D."/>
            <person name="Chory J."/>
        </authorList>
    </citation>
    <scope>NUCLEOTIDE SEQUENCE [LARGE SCALE GENOMIC DNA]</scope>
</reference>